<protein>
    <submittedName>
        <fullName evidence="3">Uncharacterized protein</fullName>
    </submittedName>
</protein>
<dbReference type="SUPFAM" id="SSF52540">
    <property type="entry name" value="P-loop containing nucleoside triphosphate hydrolases"/>
    <property type="match status" value="1"/>
</dbReference>
<accession>A0A0G4GLK3</accession>
<dbReference type="FunFam" id="3.40.50.300:FF:001447">
    <property type="entry name" value="Ras-related protein Rab-1B"/>
    <property type="match status" value="1"/>
</dbReference>
<feature type="region of interest" description="Disordered" evidence="2">
    <location>
        <begin position="1"/>
        <end position="21"/>
    </location>
</feature>
<dbReference type="OrthoDB" id="48625at2759"/>
<evidence type="ECO:0000313" key="4">
    <source>
        <dbReference type="Proteomes" id="UP000041254"/>
    </source>
</evidence>
<dbReference type="AlphaFoldDB" id="A0A0G4GLK3"/>
<gene>
    <name evidence="3" type="ORF">Vbra_18261</name>
</gene>
<feature type="compositionally biased region" description="Pro residues" evidence="2">
    <location>
        <begin position="212"/>
        <end position="225"/>
    </location>
</feature>
<organism evidence="3 4">
    <name type="scientific">Vitrella brassicaformis (strain CCMP3155)</name>
    <dbReference type="NCBI Taxonomy" id="1169540"/>
    <lineage>
        <taxon>Eukaryota</taxon>
        <taxon>Sar</taxon>
        <taxon>Alveolata</taxon>
        <taxon>Colpodellida</taxon>
        <taxon>Vitrellaceae</taxon>
        <taxon>Vitrella</taxon>
    </lineage>
</organism>
<dbReference type="PROSITE" id="PS51419">
    <property type="entry name" value="RAB"/>
    <property type="match status" value="1"/>
</dbReference>
<dbReference type="Gene3D" id="3.40.50.300">
    <property type="entry name" value="P-loop containing nucleotide triphosphate hydrolases"/>
    <property type="match status" value="1"/>
</dbReference>
<feature type="compositionally biased region" description="Polar residues" evidence="2">
    <location>
        <begin position="254"/>
        <end position="268"/>
    </location>
</feature>
<dbReference type="OMA" id="CSADICY"/>
<dbReference type="VEuPathDB" id="CryptoDB:Vbra_18261"/>
<proteinExistence type="predicted"/>
<dbReference type="STRING" id="1169540.A0A0G4GLK3"/>
<evidence type="ECO:0000256" key="1">
    <source>
        <dbReference type="ARBA" id="ARBA00022741"/>
    </source>
</evidence>
<dbReference type="PhylomeDB" id="A0A0G4GLK3"/>
<reference evidence="3 4" key="1">
    <citation type="submission" date="2014-11" db="EMBL/GenBank/DDBJ databases">
        <authorList>
            <person name="Zhu J."/>
            <person name="Qi W."/>
            <person name="Song R."/>
        </authorList>
    </citation>
    <scope>NUCLEOTIDE SEQUENCE [LARGE SCALE GENOMIC DNA]</scope>
</reference>
<dbReference type="NCBIfam" id="TIGR00231">
    <property type="entry name" value="small_GTP"/>
    <property type="match status" value="1"/>
</dbReference>
<dbReference type="PANTHER" id="PTHR47978">
    <property type="match status" value="1"/>
</dbReference>
<feature type="compositionally biased region" description="Polar residues" evidence="2">
    <location>
        <begin position="9"/>
        <end position="19"/>
    </location>
</feature>
<keyword evidence="4" id="KW-1185">Reference proteome</keyword>
<dbReference type="GO" id="GO:0005525">
    <property type="term" value="F:GTP binding"/>
    <property type="evidence" value="ECO:0007669"/>
    <property type="project" value="InterPro"/>
</dbReference>
<evidence type="ECO:0000256" key="2">
    <source>
        <dbReference type="SAM" id="MobiDB-lite"/>
    </source>
</evidence>
<name>A0A0G4GLK3_VITBC</name>
<keyword evidence="1" id="KW-0547">Nucleotide-binding</keyword>
<dbReference type="PRINTS" id="PR00449">
    <property type="entry name" value="RASTRNSFRMNG"/>
</dbReference>
<dbReference type="Pfam" id="PF00071">
    <property type="entry name" value="Ras"/>
    <property type="match status" value="1"/>
</dbReference>
<dbReference type="EMBL" id="CDMY01000708">
    <property type="protein sequence ID" value="CEM30997.1"/>
    <property type="molecule type" value="Genomic_DNA"/>
</dbReference>
<dbReference type="GO" id="GO:0003924">
    <property type="term" value="F:GTPase activity"/>
    <property type="evidence" value="ECO:0007669"/>
    <property type="project" value="InterPro"/>
</dbReference>
<dbReference type="SMART" id="SM00175">
    <property type="entry name" value="RAB"/>
    <property type="match status" value="1"/>
</dbReference>
<dbReference type="Proteomes" id="UP000041254">
    <property type="component" value="Unassembled WGS sequence"/>
</dbReference>
<evidence type="ECO:0000313" key="3">
    <source>
        <dbReference type="EMBL" id="CEM30997.1"/>
    </source>
</evidence>
<dbReference type="InParanoid" id="A0A0G4GLK3"/>
<sequence length="268" mass="30224">MSAPDTKSEPSGQLSTAQGDTLPEPDLKIILLGDSAVGKSKLVERFLLQNYNPRQLSTYALTLFRHYETIDGKRYSVDFWDTAGQEQFDHLHPSYYYRADACILAFDCTRKGTYKSLDKWYRELREYRPDIPCILVANKIDVDESVTRKRFQFATNNSLPFYFVSASNGTNVVRVFREAIQLAVHHQLHPKDEVTSEILRLLRSDDHTAAPNAPPFDPPLSPSPSHPSSRQSPHQPPPEGGLMGQGHPRGLVSVSESSRAGQQWRENG</sequence>
<dbReference type="SMART" id="SM00176">
    <property type="entry name" value="RAN"/>
    <property type="match status" value="1"/>
</dbReference>
<dbReference type="SMART" id="SM00174">
    <property type="entry name" value="RHO"/>
    <property type="match status" value="1"/>
</dbReference>
<dbReference type="InterPro" id="IPR027417">
    <property type="entry name" value="P-loop_NTPase"/>
</dbReference>
<feature type="region of interest" description="Disordered" evidence="2">
    <location>
        <begin position="207"/>
        <end position="268"/>
    </location>
</feature>
<dbReference type="SMART" id="SM00173">
    <property type="entry name" value="RAS"/>
    <property type="match status" value="1"/>
</dbReference>
<dbReference type="InterPro" id="IPR005225">
    <property type="entry name" value="Small_GTP-bd"/>
</dbReference>
<dbReference type="InterPro" id="IPR001806">
    <property type="entry name" value="Small_GTPase"/>
</dbReference>